<dbReference type="KEGG" id="copr:Cop2CBH44_21790"/>
<evidence type="ECO:0000313" key="1">
    <source>
        <dbReference type="EMBL" id="BCI63826.1"/>
    </source>
</evidence>
<dbReference type="Gene3D" id="3.40.50.150">
    <property type="entry name" value="Vaccinia Virus protein VP39"/>
    <property type="match status" value="1"/>
</dbReference>
<organism evidence="1 2">
    <name type="scientific">Coprobacter secundus subsp. similis</name>
    <dbReference type="NCBI Taxonomy" id="2751153"/>
    <lineage>
        <taxon>Bacteria</taxon>
        <taxon>Pseudomonadati</taxon>
        <taxon>Bacteroidota</taxon>
        <taxon>Bacteroidia</taxon>
        <taxon>Bacteroidales</taxon>
        <taxon>Barnesiellaceae</taxon>
        <taxon>Coprobacter</taxon>
    </lineage>
</organism>
<name>A0A7G1HVV1_9BACT</name>
<dbReference type="PANTHER" id="PTHR43861">
    <property type="entry name" value="TRANS-ACONITATE 2-METHYLTRANSFERASE-RELATED"/>
    <property type="match status" value="1"/>
</dbReference>
<dbReference type="InterPro" id="IPR029063">
    <property type="entry name" value="SAM-dependent_MTases_sf"/>
</dbReference>
<dbReference type="CDD" id="cd02440">
    <property type="entry name" value="AdoMet_MTases"/>
    <property type="match status" value="1"/>
</dbReference>
<gene>
    <name evidence="1" type="ORF">Cop2CBH44_21790</name>
</gene>
<proteinExistence type="predicted"/>
<protein>
    <submittedName>
        <fullName evidence="1">SAM-dependent methyltransferase</fullName>
    </submittedName>
</protein>
<dbReference type="RefSeq" id="WP_200754803.1">
    <property type="nucleotide sequence ID" value="NZ_AP023322.1"/>
</dbReference>
<keyword evidence="1" id="KW-0808">Transferase</keyword>
<reference evidence="2" key="1">
    <citation type="submission" date="2020-07" db="EMBL/GenBank/DDBJ databases">
        <title>Complete genome sequencing of Coprobacter sp. strain 2CBH44.</title>
        <authorList>
            <person name="Sakamoto M."/>
            <person name="Murakami T."/>
            <person name="Mori H."/>
        </authorList>
    </citation>
    <scope>NUCLEOTIDE SEQUENCE [LARGE SCALE GENOMIC DNA]</scope>
    <source>
        <strain evidence="2">2CBH44</strain>
    </source>
</reference>
<dbReference type="Proteomes" id="UP000594042">
    <property type="component" value="Chromosome"/>
</dbReference>
<sequence length="260" mass="30262">MQERHLNRKKYFEELSITSQKYYIPYLTQHFELTPECSILEIGCGDGGNLLPFAQYGCKVTGIDISINRIKQAQDFFLEAGLKAQLIASDIFKIDDFGKLFDIIVMHDVIEHIADKERLLKQLKIYVKDNGIIFIGFPAWQMPFGGHQQTCRNKIISHLPFIHLLPNPIYKTLLKAGNEIPEKVEELLDIKSCQITVEHFRKLSKKTGYDIQKETLYFINPHYEVKFGLKPRKLSPILSHIPYIRNYFTTSAFFLLKKHI</sequence>
<dbReference type="GO" id="GO:0032259">
    <property type="term" value="P:methylation"/>
    <property type="evidence" value="ECO:0007669"/>
    <property type="project" value="UniProtKB-KW"/>
</dbReference>
<keyword evidence="2" id="KW-1185">Reference proteome</keyword>
<keyword evidence="1" id="KW-0489">Methyltransferase</keyword>
<dbReference type="EMBL" id="AP023322">
    <property type="protein sequence ID" value="BCI63826.1"/>
    <property type="molecule type" value="Genomic_DNA"/>
</dbReference>
<dbReference type="SUPFAM" id="SSF53335">
    <property type="entry name" value="S-adenosyl-L-methionine-dependent methyltransferases"/>
    <property type="match status" value="1"/>
</dbReference>
<dbReference type="Pfam" id="PF13489">
    <property type="entry name" value="Methyltransf_23"/>
    <property type="match status" value="1"/>
</dbReference>
<accession>A0A7G1HVV1</accession>
<evidence type="ECO:0000313" key="2">
    <source>
        <dbReference type="Proteomes" id="UP000594042"/>
    </source>
</evidence>
<dbReference type="GO" id="GO:0008168">
    <property type="term" value="F:methyltransferase activity"/>
    <property type="evidence" value="ECO:0007669"/>
    <property type="project" value="UniProtKB-KW"/>
</dbReference>
<dbReference type="AlphaFoldDB" id="A0A7G1HVV1"/>